<dbReference type="Proteomes" id="UP000823388">
    <property type="component" value="Chromosome 2K"/>
</dbReference>
<accession>A0A8T0WLN9</accession>
<dbReference type="GO" id="GO:0020037">
    <property type="term" value="F:heme binding"/>
    <property type="evidence" value="ECO:0007669"/>
    <property type="project" value="InterPro"/>
</dbReference>
<evidence type="ECO:0000313" key="7">
    <source>
        <dbReference type="Proteomes" id="UP000823388"/>
    </source>
</evidence>
<evidence type="ECO:0000256" key="1">
    <source>
        <dbReference type="ARBA" id="ARBA00010617"/>
    </source>
</evidence>
<comment type="caution">
    <text evidence="6">The sequence shown here is derived from an EMBL/GenBank/DDBJ whole genome shotgun (WGS) entry which is preliminary data.</text>
</comment>
<evidence type="ECO:0000256" key="5">
    <source>
        <dbReference type="SAM" id="SignalP"/>
    </source>
</evidence>
<evidence type="ECO:0000313" key="6">
    <source>
        <dbReference type="EMBL" id="KAG2646084.1"/>
    </source>
</evidence>
<dbReference type="AlphaFoldDB" id="A0A8T0WLN9"/>
<dbReference type="SUPFAM" id="SSF48264">
    <property type="entry name" value="Cytochrome P450"/>
    <property type="match status" value="1"/>
</dbReference>
<protein>
    <submittedName>
        <fullName evidence="6">Uncharacterized protein</fullName>
    </submittedName>
</protein>
<dbReference type="GO" id="GO:0005506">
    <property type="term" value="F:iron ion binding"/>
    <property type="evidence" value="ECO:0007669"/>
    <property type="project" value="InterPro"/>
</dbReference>
<name>A0A8T0WLN9_PANVG</name>
<feature type="signal peptide" evidence="5">
    <location>
        <begin position="1"/>
        <end position="24"/>
    </location>
</feature>
<feature type="compositionally biased region" description="Low complexity" evidence="4">
    <location>
        <begin position="61"/>
        <end position="79"/>
    </location>
</feature>
<keyword evidence="7" id="KW-1185">Reference proteome</keyword>
<dbReference type="PANTHER" id="PTHR47955:SF21">
    <property type="entry name" value="OS06G0642300 PROTEIN"/>
    <property type="match status" value="1"/>
</dbReference>
<gene>
    <name evidence="6" type="ORF">PVAP13_2KG485605</name>
</gene>
<feature type="region of interest" description="Disordered" evidence="4">
    <location>
        <begin position="53"/>
        <end position="79"/>
    </location>
</feature>
<sequence>MRDLARRLGSLMMLRLCELPVLVALSADVAREIMRANDIAFATRPMSPTGKILLGEGSYASSSRPTTTGGGSSAWSSSARARAPGLVLPRRARGGGLPPPPVRGVVVGVGLLTGEPERDGVGVRGRRVGARHHRY</sequence>
<proteinExistence type="inferred from homology"/>
<keyword evidence="3" id="KW-0408">Iron</keyword>
<comment type="similarity">
    <text evidence="1">Belongs to the cytochrome P450 family.</text>
</comment>
<dbReference type="GO" id="GO:0016705">
    <property type="term" value="F:oxidoreductase activity, acting on paired donors, with incorporation or reduction of molecular oxygen"/>
    <property type="evidence" value="ECO:0007669"/>
    <property type="project" value="InterPro"/>
</dbReference>
<dbReference type="InterPro" id="IPR036396">
    <property type="entry name" value="Cyt_P450_sf"/>
</dbReference>
<reference evidence="6" key="1">
    <citation type="submission" date="2020-05" db="EMBL/GenBank/DDBJ databases">
        <title>WGS assembly of Panicum virgatum.</title>
        <authorList>
            <person name="Lovell J.T."/>
            <person name="Jenkins J."/>
            <person name="Shu S."/>
            <person name="Juenger T.E."/>
            <person name="Schmutz J."/>
        </authorList>
    </citation>
    <scope>NUCLEOTIDE SEQUENCE</scope>
    <source>
        <strain evidence="6">AP13</strain>
    </source>
</reference>
<organism evidence="6 7">
    <name type="scientific">Panicum virgatum</name>
    <name type="common">Blackwell switchgrass</name>
    <dbReference type="NCBI Taxonomy" id="38727"/>
    <lineage>
        <taxon>Eukaryota</taxon>
        <taxon>Viridiplantae</taxon>
        <taxon>Streptophyta</taxon>
        <taxon>Embryophyta</taxon>
        <taxon>Tracheophyta</taxon>
        <taxon>Spermatophyta</taxon>
        <taxon>Magnoliopsida</taxon>
        <taxon>Liliopsida</taxon>
        <taxon>Poales</taxon>
        <taxon>Poaceae</taxon>
        <taxon>PACMAD clade</taxon>
        <taxon>Panicoideae</taxon>
        <taxon>Panicodae</taxon>
        <taxon>Paniceae</taxon>
        <taxon>Panicinae</taxon>
        <taxon>Panicum</taxon>
        <taxon>Panicum sect. Hiantes</taxon>
    </lineage>
</organism>
<feature type="chain" id="PRO_5035873751" evidence="5">
    <location>
        <begin position="25"/>
        <end position="135"/>
    </location>
</feature>
<dbReference type="EMBL" id="CM029039">
    <property type="protein sequence ID" value="KAG2646084.1"/>
    <property type="molecule type" value="Genomic_DNA"/>
</dbReference>
<evidence type="ECO:0000256" key="3">
    <source>
        <dbReference type="ARBA" id="ARBA00023004"/>
    </source>
</evidence>
<dbReference type="GO" id="GO:0004497">
    <property type="term" value="F:monooxygenase activity"/>
    <property type="evidence" value="ECO:0007669"/>
    <property type="project" value="InterPro"/>
</dbReference>
<evidence type="ECO:0000256" key="4">
    <source>
        <dbReference type="SAM" id="MobiDB-lite"/>
    </source>
</evidence>
<dbReference type="PANTHER" id="PTHR47955">
    <property type="entry name" value="CYTOCHROME P450 FAMILY 71 PROTEIN"/>
    <property type="match status" value="1"/>
</dbReference>
<evidence type="ECO:0000256" key="2">
    <source>
        <dbReference type="ARBA" id="ARBA00022723"/>
    </source>
</evidence>
<keyword evidence="5" id="KW-0732">Signal</keyword>
<keyword evidence="2" id="KW-0479">Metal-binding</keyword>